<dbReference type="Gene3D" id="3.40.50.1110">
    <property type="entry name" value="SGNH hydrolase"/>
    <property type="match status" value="1"/>
</dbReference>
<dbReference type="PANTHER" id="PTHR45648:SF22">
    <property type="entry name" value="GDSL LIPASE_ACYLHYDROLASE FAMILY PROTEIN (AFU_ORTHOLOGUE AFUA_4G14700)"/>
    <property type="match status" value="1"/>
</dbReference>
<dbReference type="Pfam" id="PF00657">
    <property type="entry name" value="Lipase_GDSL"/>
    <property type="match status" value="1"/>
</dbReference>
<evidence type="ECO:0000313" key="3">
    <source>
        <dbReference type="EMBL" id="KAF0548101.1"/>
    </source>
</evidence>
<dbReference type="PANTHER" id="PTHR45648">
    <property type="entry name" value="GDSL LIPASE/ACYLHYDROLASE FAMILY PROTEIN (AFU_ORTHOLOGUE AFUA_4G14700)"/>
    <property type="match status" value="1"/>
</dbReference>
<keyword evidence="2" id="KW-1133">Transmembrane helix</keyword>
<evidence type="ECO:0000256" key="2">
    <source>
        <dbReference type="SAM" id="Phobius"/>
    </source>
</evidence>
<evidence type="ECO:0000313" key="4">
    <source>
        <dbReference type="Proteomes" id="UP000439903"/>
    </source>
</evidence>
<sequence>MSIPISTIISFLLVLGFIIATIVSIVNFREKDWLKFNIVAFGDSLTDNGNQWRATDGAMPPANLYYQDFFIGRWSDGPIWVDFVESKLDAKLIDKAFGGATTNKSLISQCYFDNTNMPSIQEQIENILPNVTSFPPQTTFAIWTGFCDYMTIFERNLTITSEDIVTSIHNSIIFLTSSGARKFLLLNMPPINRAPQYINYTNITILQNLIEAHNILLNQTVNDIRKTNRIQASVFDVWGLIESFTQSPQQYGFSNVIDSCIQHNSNNTCQNPDKYLWWDAIHPTTKVHSLLAAEIIVYLKSLNGSCLYLTNCGYNI</sequence>
<dbReference type="SUPFAM" id="SSF52266">
    <property type="entry name" value="SGNH hydrolase"/>
    <property type="match status" value="1"/>
</dbReference>
<accession>A0A8H4AZL6</accession>
<keyword evidence="4" id="KW-1185">Reference proteome</keyword>
<protein>
    <submittedName>
        <fullName evidence="3">GDSL family lipase</fullName>
    </submittedName>
</protein>
<gene>
    <name evidence="3" type="ORF">F8M41_026480</name>
</gene>
<comment type="caution">
    <text evidence="3">The sequence shown here is derived from an EMBL/GenBank/DDBJ whole genome shotgun (WGS) entry which is preliminary data.</text>
</comment>
<name>A0A8H4AZL6_GIGMA</name>
<dbReference type="InterPro" id="IPR001087">
    <property type="entry name" value="GDSL"/>
</dbReference>
<feature type="transmembrane region" description="Helical" evidence="2">
    <location>
        <begin position="6"/>
        <end position="28"/>
    </location>
</feature>
<dbReference type="EMBL" id="WTPW01000100">
    <property type="protein sequence ID" value="KAF0548101.1"/>
    <property type="molecule type" value="Genomic_DNA"/>
</dbReference>
<dbReference type="InterPro" id="IPR051058">
    <property type="entry name" value="GDSL_Est/Lipase"/>
</dbReference>
<proteinExistence type="predicted"/>
<dbReference type="CDD" id="cd01846">
    <property type="entry name" value="fatty_acyltransferase_like"/>
    <property type="match status" value="1"/>
</dbReference>
<dbReference type="Proteomes" id="UP000439903">
    <property type="component" value="Unassembled WGS sequence"/>
</dbReference>
<dbReference type="OrthoDB" id="1600564at2759"/>
<keyword evidence="2" id="KW-0812">Transmembrane</keyword>
<reference evidence="3 4" key="1">
    <citation type="journal article" date="2019" name="Environ. Microbiol.">
        <title>At the nexus of three kingdoms: the genome of the mycorrhizal fungus Gigaspora margarita provides insights into plant, endobacterial and fungal interactions.</title>
        <authorList>
            <person name="Venice F."/>
            <person name="Ghignone S."/>
            <person name="Salvioli di Fossalunga A."/>
            <person name="Amselem J."/>
            <person name="Novero M."/>
            <person name="Xianan X."/>
            <person name="Sedzielewska Toro K."/>
            <person name="Morin E."/>
            <person name="Lipzen A."/>
            <person name="Grigoriev I.V."/>
            <person name="Henrissat B."/>
            <person name="Martin F.M."/>
            <person name="Bonfante P."/>
        </authorList>
    </citation>
    <scope>NUCLEOTIDE SEQUENCE [LARGE SCALE GENOMIC DNA]</scope>
    <source>
        <strain evidence="3 4">BEG34</strain>
    </source>
</reference>
<dbReference type="GO" id="GO:0016788">
    <property type="term" value="F:hydrolase activity, acting on ester bonds"/>
    <property type="evidence" value="ECO:0007669"/>
    <property type="project" value="InterPro"/>
</dbReference>
<keyword evidence="1" id="KW-0378">Hydrolase</keyword>
<keyword evidence="2" id="KW-0472">Membrane</keyword>
<organism evidence="3 4">
    <name type="scientific">Gigaspora margarita</name>
    <dbReference type="NCBI Taxonomy" id="4874"/>
    <lineage>
        <taxon>Eukaryota</taxon>
        <taxon>Fungi</taxon>
        <taxon>Fungi incertae sedis</taxon>
        <taxon>Mucoromycota</taxon>
        <taxon>Glomeromycotina</taxon>
        <taxon>Glomeromycetes</taxon>
        <taxon>Diversisporales</taxon>
        <taxon>Gigasporaceae</taxon>
        <taxon>Gigaspora</taxon>
    </lineage>
</organism>
<dbReference type="AlphaFoldDB" id="A0A8H4AZL6"/>
<evidence type="ECO:0000256" key="1">
    <source>
        <dbReference type="ARBA" id="ARBA00022801"/>
    </source>
</evidence>
<dbReference type="InterPro" id="IPR036514">
    <property type="entry name" value="SGNH_hydro_sf"/>
</dbReference>